<evidence type="ECO:0000256" key="1">
    <source>
        <dbReference type="ARBA" id="ARBA00009477"/>
    </source>
</evidence>
<protein>
    <submittedName>
        <fullName evidence="6">Secretion protein HlyD</fullName>
    </submittedName>
</protein>
<dbReference type="Gene3D" id="2.40.420.20">
    <property type="match status" value="1"/>
</dbReference>
<dbReference type="SUPFAM" id="SSF111369">
    <property type="entry name" value="HlyD-like secretion proteins"/>
    <property type="match status" value="2"/>
</dbReference>
<keyword evidence="2" id="KW-0175">Coiled coil</keyword>
<dbReference type="AlphaFoldDB" id="A0A1Z4JPC5"/>
<keyword evidence="3" id="KW-0732">Signal</keyword>
<dbReference type="Gene3D" id="1.10.287.470">
    <property type="entry name" value="Helix hairpin bin"/>
    <property type="match status" value="2"/>
</dbReference>
<dbReference type="PANTHER" id="PTHR30469:SF15">
    <property type="entry name" value="HLYD FAMILY OF SECRETION PROTEINS"/>
    <property type="match status" value="1"/>
</dbReference>
<dbReference type="PANTHER" id="PTHR30469">
    <property type="entry name" value="MULTIDRUG RESISTANCE PROTEIN MDTA"/>
    <property type="match status" value="1"/>
</dbReference>
<dbReference type="InterPro" id="IPR006143">
    <property type="entry name" value="RND_pump_MFP"/>
</dbReference>
<evidence type="ECO:0000256" key="2">
    <source>
        <dbReference type="SAM" id="Coils"/>
    </source>
</evidence>
<dbReference type="PROSITE" id="PS51257">
    <property type="entry name" value="PROKAR_LIPOPROTEIN"/>
    <property type="match status" value="1"/>
</dbReference>
<keyword evidence="7" id="KW-1185">Reference proteome</keyword>
<feature type="coiled-coil region" evidence="2">
    <location>
        <begin position="114"/>
        <end position="193"/>
    </location>
</feature>
<proteinExistence type="inferred from homology"/>
<sequence length="431" mass="46009">MRLPLPARLTLSYVGLAGVLALSSCNLIPPGDAQQQPNVQQNRGGAVAVDAAIAEVGTLNSEQTYTGTTRPAREVSLRAQAEGRITDITVDVGDAVQAGQVIARLDGSIANSAVAQAEAEVAARESEVASLQVDVEEARTQVERARLELAQARSDYQRQAQLFRQGAVSEQTAETARTRVGTAEQALRSAEKQVGTRQQAVAASARRITAQQAVVEQERERQSYSVLTSPVTGSVLARPTEPGNLAQAGVEVVRLGDFSQVKVEVQVSELELAQIRVGQAAQVRLDALPNQTLNGRVTRIAPATQSRARLIPVEVTIPNTTGQISSGLLARVNFQQQQGQRIVVPETATQIGTKPQQNRQNQSQPKTATIYVVTRSGEQANVSPREVQLGERADGQVEVLSGLKPGESFVVRSSGELKAGAPVRLSFLSRE</sequence>
<evidence type="ECO:0000313" key="7">
    <source>
        <dbReference type="Proteomes" id="UP000217895"/>
    </source>
</evidence>
<gene>
    <name evidence="6" type="ORF">NIES2135_54520</name>
</gene>
<feature type="domain" description="Multidrug export protein EmrA/FarA alpha-helical hairpin" evidence="4">
    <location>
        <begin position="110"/>
        <end position="203"/>
    </location>
</feature>
<accession>A0A1Z4JPC5</accession>
<dbReference type="InterPro" id="IPR058633">
    <property type="entry name" value="EmrA/FarA_HH"/>
</dbReference>
<feature type="domain" description="CusB-like beta-barrel" evidence="5">
    <location>
        <begin position="263"/>
        <end position="337"/>
    </location>
</feature>
<organism evidence="6 7">
    <name type="scientific">Leptolyngbya boryana NIES-2135</name>
    <dbReference type="NCBI Taxonomy" id="1973484"/>
    <lineage>
        <taxon>Bacteria</taxon>
        <taxon>Bacillati</taxon>
        <taxon>Cyanobacteriota</taxon>
        <taxon>Cyanophyceae</taxon>
        <taxon>Leptolyngbyales</taxon>
        <taxon>Leptolyngbyaceae</taxon>
        <taxon>Leptolyngbya group</taxon>
        <taxon>Leptolyngbya</taxon>
    </lineage>
</organism>
<dbReference type="Pfam" id="PF25885">
    <property type="entry name" value="HH_EMRA"/>
    <property type="match status" value="1"/>
</dbReference>
<dbReference type="InterPro" id="IPR058792">
    <property type="entry name" value="Beta-barrel_RND_2"/>
</dbReference>
<dbReference type="Proteomes" id="UP000217895">
    <property type="component" value="Chromosome"/>
</dbReference>
<dbReference type="Pfam" id="PF25954">
    <property type="entry name" value="Beta-barrel_RND_2"/>
    <property type="match status" value="1"/>
</dbReference>
<evidence type="ECO:0000259" key="5">
    <source>
        <dbReference type="Pfam" id="PF25954"/>
    </source>
</evidence>
<comment type="similarity">
    <text evidence="1">Belongs to the membrane fusion protein (MFP) (TC 8.A.1) family.</text>
</comment>
<feature type="chain" id="PRO_5011119608" evidence="3">
    <location>
        <begin position="18"/>
        <end position="431"/>
    </location>
</feature>
<name>A0A1Z4JPC5_LEPBY</name>
<evidence type="ECO:0000313" key="6">
    <source>
        <dbReference type="EMBL" id="BAY58579.1"/>
    </source>
</evidence>
<evidence type="ECO:0000256" key="3">
    <source>
        <dbReference type="SAM" id="SignalP"/>
    </source>
</evidence>
<dbReference type="Gene3D" id="2.40.50.100">
    <property type="match status" value="1"/>
</dbReference>
<dbReference type="GO" id="GO:1990281">
    <property type="term" value="C:efflux pump complex"/>
    <property type="evidence" value="ECO:0007669"/>
    <property type="project" value="TreeGrafter"/>
</dbReference>
<feature type="signal peptide" evidence="3">
    <location>
        <begin position="1"/>
        <end position="17"/>
    </location>
</feature>
<evidence type="ECO:0000259" key="4">
    <source>
        <dbReference type="Pfam" id="PF25885"/>
    </source>
</evidence>
<dbReference type="Gene3D" id="2.40.30.170">
    <property type="match status" value="1"/>
</dbReference>
<dbReference type="NCBIfam" id="TIGR01730">
    <property type="entry name" value="RND_mfp"/>
    <property type="match status" value="1"/>
</dbReference>
<dbReference type="FunFam" id="2.40.30.170:FF:000010">
    <property type="entry name" value="Efflux RND transporter periplasmic adaptor subunit"/>
    <property type="match status" value="1"/>
</dbReference>
<dbReference type="EMBL" id="AP018203">
    <property type="protein sequence ID" value="BAY58579.1"/>
    <property type="molecule type" value="Genomic_DNA"/>
</dbReference>
<dbReference type="GO" id="GO:0015562">
    <property type="term" value="F:efflux transmembrane transporter activity"/>
    <property type="evidence" value="ECO:0007669"/>
    <property type="project" value="TreeGrafter"/>
</dbReference>
<reference evidence="6 7" key="1">
    <citation type="submission" date="2017-06" db="EMBL/GenBank/DDBJ databases">
        <title>Genome sequencing of cyanobaciteial culture collection at National Institute for Environmental Studies (NIES).</title>
        <authorList>
            <person name="Hirose Y."/>
            <person name="Shimura Y."/>
            <person name="Fujisawa T."/>
            <person name="Nakamura Y."/>
            <person name="Kawachi M."/>
        </authorList>
    </citation>
    <scope>NUCLEOTIDE SEQUENCE [LARGE SCALE GENOMIC DNA]</scope>
    <source>
        <strain evidence="6 7">NIES-2135</strain>
    </source>
</reference>